<dbReference type="InterPro" id="IPR037278">
    <property type="entry name" value="ARFGAP/RecO"/>
</dbReference>
<dbReference type="Gene3D" id="1.20.1440.120">
    <property type="entry name" value="Recombination protein O, C-terminal domain"/>
    <property type="match status" value="1"/>
</dbReference>
<dbReference type="InterPro" id="IPR022572">
    <property type="entry name" value="DNA_rep/recomb_RecO_N"/>
</dbReference>
<dbReference type="Pfam" id="PF02565">
    <property type="entry name" value="RecO_C"/>
    <property type="match status" value="1"/>
</dbReference>
<evidence type="ECO:0000256" key="7">
    <source>
        <dbReference type="ARBA" id="ARBA00033409"/>
    </source>
</evidence>
<evidence type="ECO:0000256" key="6">
    <source>
        <dbReference type="ARBA" id="ARBA00023204"/>
    </source>
</evidence>
<dbReference type="KEGG" id="rmu:RMDY18_10610"/>
<organism evidence="11 12">
    <name type="scientific">Rothia mucilaginosa (strain DY-18)</name>
    <name type="common">Stomatococcus mucilaginosus</name>
    <dbReference type="NCBI Taxonomy" id="680646"/>
    <lineage>
        <taxon>Bacteria</taxon>
        <taxon>Bacillati</taxon>
        <taxon>Actinomycetota</taxon>
        <taxon>Actinomycetes</taxon>
        <taxon>Micrococcales</taxon>
        <taxon>Micrococcaceae</taxon>
        <taxon>Rothia</taxon>
    </lineage>
</organism>
<dbReference type="NCBIfam" id="TIGR00613">
    <property type="entry name" value="reco"/>
    <property type="match status" value="1"/>
</dbReference>
<evidence type="ECO:0000256" key="9">
    <source>
        <dbReference type="SAM" id="MobiDB-lite"/>
    </source>
</evidence>
<gene>
    <name evidence="8" type="primary">recO</name>
    <name evidence="11" type="ordered locus">RMDY18_10610</name>
</gene>
<evidence type="ECO:0000256" key="1">
    <source>
        <dbReference type="ARBA" id="ARBA00003065"/>
    </source>
</evidence>
<keyword evidence="4 8" id="KW-0227">DNA damage</keyword>
<accession>D2NTB7</accession>
<dbReference type="HAMAP" id="MF_00201">
    <property type="entry name" value="RecO"/>
    <property type="match status" value="1"/>
</dbReference>
<proteinExistence type="inferred from homology"/>
<dbReference type="InterPro" id="IPR003717">
    <property type="entry name" value="RecO"/>
</dbReference>
<dbReference type="Pfam" id="PF11967">
    <property type="entry name" value="RecO_N"/>
    <property type="match status" value="1"/>
</dbReference>
<dbReference type="PANTHER" id="PTHR33991">
    <property type="entry name" value="DNA REPAIR PROTEIN RECO"/>
    <property type="match status" value="1"/>
</dbReference>
<keyword evidence="6 8" id="KW-0234">DNA repair</keyword>
<keyword evidence="5 8" id="KW-0233">DNA recombination</keyword>
<evidence type="ECO:0000259" key="10">
    <source>
        <dbReference type="Pfam" id="PF11967"/>
    </source>
</evidence>
<reference evidence="11 12" key="2">
    <citation type="journal article" date="2010" name="J Osaka Dent Univ">
        <title>Isolation and identification of Rothia mucilaginosa from persistent apical periodontitis lesions.</title>
        <authorList>
            <person name="Yamane K."/>
            <person name="Yoshida M."/>
            <person name="Fujihira T."/>
            <person name="Baba T."/>
            <person name="Tsuji N."/>
            <person name="Hayashi H."/>
            <person name="Sugimori C."/>
            <person name="Yamanaka T."/>
            <person name="Mashimo C."/>
            <person name="Nambu T."/>
            <person name="Kawai H."/>
            <person name="Fukushima H."/>
        </authorList>
    </citation>
    <scope>NUCLEOTIDE SEQUENCE [LARGE SCALE GENOMIC DNA]</scope>
    <source>
        <strain evidence="11 12">DY-18</strain>
    </source>
</reference>
<feature type="domain" description="DNA replication/recombination mediator RecO N-terminal" evidence="10">
    <location>
        <begin position="32"/>
        <end position="108"/>
    </location>
</feature>
<evidence type="ECO:0000256" key="4">
    <source>
        <dbReference type="ARBA" id="ARBA00022763"/>
    </source>
</evidence>
<evidence type="ECO:0000313" key="11">
    <source>
        <dbReference type="EMBL" id="BAI64893.1"/>
    </source>
</evidence>
<dbReference type="AlphaFoldDB" id="D2NTB7"/>
<comment type="function">
    <text evidence="1 8">Involved in DNA repair and RecF pathway recombination.</text>
</comment>
<evidence type="ECO:0000313" key="12">
    <source>
        <dbReference type="Proteomes" id="UP000001883"/>
    </source>
</evidence>
<reference evidence="11 12" key="3">
    <citation type="journal article" date="2010" name="Sequencing">
        <title>Complete Genome Sequence of Rothia mucilaginosa DY-18: A Clinical Isolate with Dense Meshwork-Like Structures from a Persistent Apical Periodontitis Lesion.</title>
        <authorList>
            <person name="Yamane K."/>
            <person name="Nambu T."/>
            <person name="Yamanaka T."/>
            <person name="Mashimo C."/>
            <person name="Sugimori C."/>
            <person name="Leung K.-P."/>
            <person name="Fukushima H."/>
        </authorList>
    </citation>
    <scope>NUCLEOTIDE SEQUENCE [LARGE SCALE GENOMIC DNA]</scope>
    <source>
        <strain evidence="11 12">DY-18</strain>
    </source>
</reference>
<dbReference type="STRING" id="680646.RMDY18_10610"/>
<dbReference type="eggNOG" id="COG1381">
    <property type="taxonomic scope" value="Bacteria"/>
</dbReference>
<dbReference type="SUPFAM" id="SSF57863">
    <property type="entry name" value="ArfGap/RecO-like zinc finger"/>
    <property type="match status" value="1"/>
</dbReference>
<evidence type="ECO:0000256" key="3">
    <source>
        <dbReference type="ARBA" id="ARBA00021310"/>
    </source>
</evidence>
<sequence length="309" mass="33214">MSNERSTRRTPAYPIPTEHVPRTETPVSEPRTWRDAALILRTQKLGETDRIIIMLTRDGGITHAVAKAVRKPTSKFGGRLEPFMHTDLSFSRGRTNLHTITQAATLHAYTAPIMANYDAYTCASTIAELAEALTKDTDSTADIYTLTHGALAALAHGQHVPQRILTRYLARSMNAAGWPLIGENCTRCGNPLVSADSQSDNRADSSTPGATGGSGRYIAFHTAHTYGHHTILCPQCAPATDTPLTGLRAEELGYALATASADPRAWATIDAAPVPVASKILGLYLKTTQNLLEHPLKTASALEAEIPAP</sequence>
<dbReference type="SUPFAM" id="SSF50249">
    <property type="entry name" value="Nucleic acid-binding proteins"/>
    <property type="match status" value="1"/>
</dbReference>
<reference evidence="12" key="1">
    <citation type="submission" date="2009-07" db="EMBL/GenBank/DDBJ databases">
        <title>Complete genome sequence of Rothia mucilaginosa DJ.</title>
        <authorList>
            <person name="Yamane K."/>
            <person name="Nambu T."/>
            <person name="Mashimo C."/>
            <person name="Sugimori C."/>
            <person name="Yamanaka T."/>
            <person name="Leung K."/>
            <person name="Fukushima H."/>
        </authorList>
    </citation>
    <scope>NUCLEOTIDE SEQUENCE [LARGE SCALE GENOMIC DNA]</scope>
    <source>
        <strain evidence="12">DY-18</strain>
    </source>
</reference>
<evidence type="ECO:0000256" key="5">
    <source>
        <dbReference type="ARBA" id="ARBA00023172"/>
    </source>
</evidence>
<dbReference type="Gene3D" id="2.40.50.140">
    <property type="entry name" value="Nucleic acid-binding proteins"/>
    <property type="match status" value="1"/>
</dbReference>
<dbReference type="PANTHER" id="PTHR33991:SF1">
    <property type="entry name" value="DNA REPAIR PROTEIN RECO"/>
    <property type="match status" value="1"/>
</dbReference>
<dbReference type="GO" id="GO:0006310">
    <property type="term" value="P:DNA recombination"/>
    <property type="evidence" value="ECO:0007669"/>
    <property type="project" value="UniProtKB-UniRule"/>
</dbReference>
<evidence type="ECO:0000256" key="8">
    <source>
        <dbReference type="HAMAP-Rule" id="MF_00201"/>
    </source>
</evidence>
<evidence type="ECO:0000256" key="2">
    <source>
        <dbReference type="ARBA" id="ARBA00007452"/>
    </source>
</evidence>
<dbReference type="HOGENOM" id="CLU_066632_1_1_11"/>
<keyword evidence="12" id="KW-1185">Reference proteome</keyword>
<dbReference type="EMBL" id="AP011540">
    <property type="protein sequence ID" value="BAI64893.1"/>
    <property type="molecule type" value="Genomic_DNA"/>
</dbReference>
<dbReference type="InterPro" id="IPR042242">
    <property type="entry name" value="RecO_C"/>
</dbReference>
<dbReference type="GO" id="GO:0043590">
    <property type="term" value="C:bacterial nucleoid"/>
    <property type="evidence" value="ECO:0007669"/>
    <property type="project" value="TreeGrafter"/>
</dbReference>
<dbReference type="Proteomes" id="UP000001883">
    <property type="component" value="Chromosome"/>
</dbReference>
<name>D2NTB7_ROTMD</name>
<protein>
    <recommendedName>
        <fullName evidence="3 8">DNA repair protein RecO</fullName>
    </recommendedName>
    <alternativeName>
        <fullName evidence="7 8">Recombination protein O</fullName>
    </alternativeName>
</protein>
<dbReference type="InterPro" id="IPR012340">
    <property type="entry name" value="NA-bd_OB-fold"/>
</dbReference>
<feature type="region of interest" description="Disordered" evidence="9">
    <location>
        <begin position="1"/>
        <end position="29"/>
    </location>
</feature>
<dbReference type="GO" id="GO:0006302">
    <property type="term" value="P:double-strand break repair"/>
    <property type="evidence" value="ECO:0007669"/>
    <property type="project" value="TreeGrafter"/>
</dbReference>
<comment type="similarity">
    <text evidence="2 8">Belongs to the RecO family.</text>
</comment>